<organism evidence="2 3">
    <name type="scientific">Archangium gephyra</name>
    <dbReference type="NCBI Taxonomy" id="48"/>
    <lineage>
        <taxon>Bacteria</taxon>
        <taxon>Pseudomonadati</taxon>
        <taxon>Myxococcota</taxon>
        <taxon>Myxococcia</taxon>
        <taxon>Myxococcales</taxon>
        <taxon>Cystobacterineae</taxon>
        <taxon>Archangiaceae</taxon>
        <taxon>Archangium</taxon>
    </lineage>
</organism>
<feature type="compositionally biased region" description="Pro residues" evidence="1">
    <location>
        <begin position="97"/>
        <end position="107"/>
    </location>
</feature>
<name>A0AAC8TCF9_9BACT</name>
<evidence type="ECO:0000256" key="1">
    <source>
        <dbReference type="SAM" id="MobiDB-lite"/>
    </source>
</evidence>
<protein>
    <submittedName>
        <fullName evidence="2">Uncharacterized protein</fullName>
    </submittedName>
</protein>
<feature type="region of interest" description="Disordered" evidence="1">
    <location>
        <begin position="1"/>
        <end position="107"/>
    </location>
</feature>
<feature type="compositionally biased region" description="Basic residues" evidence="1">
    <location>
        <begin position="29"/>
        <end position="48"/>
    </location>
</feature>
<feature type="compositionally biased region" description="Polar residues" evidence="1">
    <location>
        <begin position="57"/>
        <end position="69"/>
    </location>
</feature>
<dbReference type="EMBL" id="CP011509">
    <property type="protein sequence ID" value="AKI99340.1"/>
    <property type="molecule type" value="Genomic_DNA"/>
</dbReference>
<evidence type="ECO:0000313" key="3">
    <source>
        <dbReference type="Proteomes" id="UP000035579"/>
    </source>
</evidence>
<dbReference type="KEGG" id="age:AA314_00967"/>
<accession>A0AAC8TCF9</accession>
<reference evidence="2 3" key="1">
    <citation type="submission" date="2015-05" db="EMBL/GenBank/DDBJ databases">
        <title>Genome assembly of Archangium gephyra DSM 2261.</title>
        <authorList>
            <person name="Sharma G."/>
            <person name="Subramanian S."/>
        </authorList>
    </citation>
    <scope>NUCLEOTIDE SEQUENCE [LARGE SCALE GENOMIC DNA]</scope>
    <source>
        <strain evidence="2 3">DSM 2261</strain>
    </source>
</reference>
<dbReference type="Proteomes" id="UP000035579">
    <property type="component" value="Chromosome"/>
</dbReference>
<gene>
    <name evidence="2" type="ORF">AA314_00967</name>
</gene>
<feature type="compositionally biased region" description="Low complexity" evidence="1">
    <location>
        <begin position="73"/>
        <end position="92"/>
    </location>
</feature>
<sequence>MPAGSGADSAGGAGRGPRIFSHAGDLQRRPHTARPRVSRRWRLPHVSRHVMPPDTTHGITPQATAQVTSPRVPGSTAAGPAPASGGHLPLPGRAFGPCPPPVAGGMG</sequence>
<proteinExistence type="predicted"/>
<dbReference type="AlphaFoldDB" id="A0AAC8TCF9"/>
<evidence type="ECO:0000313" key="2">
    <source>
        <dbReference type="EMBL" id="AKI99340.1"/>
    </source>
</evidence>